<evidence type="ECO:0000256" key="5">
    <source>
        <dbReference type="ARBA" id="ARBA00018522"/>
    </source>
</evidence>
<dbReference type="InterPro" id="IPR010493">
    <property type="entry name" value="Ser_AcTrfase_N"/>
</dbReference>
<comment type="catalytic activity">
    <reaction evidence="12">
        <text>L-serine + acetyl-CoA = O-acetyl-L-serine + CoA</text>
        <dbReference type="Rhea" id="RHEA:24560"/>
        <dbReference type="ChEBI" id="CHEBI:33384"/>
        <dbReference type="ChEBI" id="CHEBI:57287"/>
        <dbReference type="ChEBI" id="CHEBI:57288"/>
        <dbReference type="ChEBI" id="CHEBI:58340"/>
        <dbReference type="EC" id="2.3.1.30"/>
    </reaction>
</comment>
<evidence type="ECO:0000256" key="3">
    <source>
        <dbReference type="ARBA" id="ARBA00007274"/>
    </source>
</evidence>
<dbReference type="NCBIfam" id="NF008349">
    <property type="entry name" value="PRK11132.1"/>
    <property type="match status" value="1"/>
</dbReference>
<feature type="region of interest" description="Disordered" evidence="13">
    <location>
        <begin position="244"/>
        <end position="273"/>
    </location>
</feature>
<dbReference type="Pfam" id="PF00132">
    <property type="entry name" value="Hexapep"/>
    <property type="match status" value="1"/>
</dbReference>
<keyword evidence="10" id="KW-0198">Cysteine biosynthesis</keyword>
<evidence type="ECO:0000256" key="4">
    <source>
        <dbReference type="ARBA" id="ARBA00013266"/>
    </source>
</evidence>
<dbReference type="Proteomes" id="UP000031671">
    <property type="component" value="Unassembled WGS sequence"/>
</dbReference>
<dbReference type="PANTHER" id="PTHR42811">
    <property type="entry name" value="SERINE ACETYLTRANSFERASE"/>
    <property type="match status" value="1"/>
</dbReference>
<dbReference type="GO" id="GO:0005737">
    <property type="term" value="C:cytoplasm"/>
    <property type="evidence" value="ECO:0007669"/>
    <property type="project" value="UniProtKB-SubCell"/>
</dbReference>
<dbReference type="SMART" id="SM00971">
    <property type="entry name" value="SATase_N"/>
    <property type="match status" value="1"/>
</dbReference>
<name>A0A0B8NST4_9VIBR</name>
<evidence type="ECO:0000256" key="2">
    <source>
        <dbReference type="ARBA" id="ARBA00004876"/>
    </source>
</evidence>
<dbReference type="EC" id="2.3.1.30" evidence="4"/>
<reference evidence="15 16" key="1">
    <citation type="submission" date="2015-01" db="EMBL/GenBank/DDBJ databases">
        <title>Vibrio sp. C1 JCM 19231 whole genome shotgun sequence.</title>
        <authorList>
            <person name="Sawabe T."/>
            <person name="Meirelles P."/>
            <person name="Feng G."/>
            <person name="Sayaka M."/>
            <person name="Hattori M."/>
            <person name="Ohkuma M."/>
        </authorList>
    </citation>
    <scope>NUCLEOTIDE SEQUENCE [LARGE SCALE GENOMIC DNA]</scope>
    <source>
        <strain evidence="16">JCM 19231</strain>
    </source>
</reference>
<dbReference type="PROSITE" id="PS00101">
    <property type="entry name" value="HEXAPEP_TRANSFERASES"/>
    <property type="match status" value="1"/>
</dbReference>
<dbReference type="CDD" id="cd03354">
    <property type="entry name" value="LbH_SAT"/>
    <property type="match status" value="1"/>
</dbReference>
<keyword evidence="9" id="KW-0677">Repeat</keyword>
<dbReference type="Pfam" id="PF06426">
    <property type="entry name" value="SATase_N"/>
    <property type="match status" value="1"/>
</dbReference>
<proteinExistence type="inferred from homology"/>
<dbReference type="InterPro" id="IPR005881">
    <property type="entry name" value="Ser_O-AcTrfase"/>
</dbReference>
<evidence type="ECO:0000259" key="14">
    <source>
        <dbReference type="SMART" id="SM00971"/>
    </source>
</evidence>
<dbReference type="Gene3D" id="2.160.10.10">
    <property type="entry name" value="Hexapeptide repeat proteins"/>
    <property type="match status" value="1"/>
</dbReference>
<dbReference type="InterPro" id="IPR045304">
    <property type="entry name" value="LbH_SAT"/>
</dbReference>
<dbReference type="InterPro" id="IPR001451">
    <property type="entry name" value="Hexapep"/>
</dbReference>
<keyword evidence="11 15" id="KW-0012">Acyltransferase</keyword>
<keyword evidence="16" id="KW-1185">Reference proteome</keyword>
<organism evidence="15 16">
    <name type="scientific">Vibrio ishigakensis</name>
    <dbReference type="NCBI Taxonomy" id="1481914"/>
    <lineage>
        <taxon>Bacteria</taxon>
        <taxon>Pseudomonadati</taxon>
        <taxon>Pseudomonadota</taxon>
        <taxon>Gammaproteobacteria</taxon>
        <taxon>Vibrionales</taxon>
        <taxon>Vibrionaceae</taxon>
        <taxon>Vibrio</taxon>
    </lineage>
</organism>
<dbReference type="AlphaFoldDB" id="A0A0B8NST4"/>
<comment type="pathway">
    <text evidence="2">Amino-acid biosynthesis; L-cysteine biosynthesis; L-cysteine from L-serine: step 1/2.</text>
</comment>
<dbReference type="GO" id="GO:0006535">
    <property type="term" value="P:cysteine biosynthetic process from serine"/>
    <property type="evidence" value="ECO:0007669"/>
    <property type="project" value="InterPro"/>
</dbReference>
<comment type="caution">
    <text evidence="15">The sequence shown here is derived from an EMBL/GenBank/DDBJ whole genome shotgun (WGS) entry which is preliminary data.</text>
</comment>
<comment type="subcellular location">
    <subcellularLocation>
        <location evidence="1">Cytoplasm</location>
    </subcellularLocation>
</comment>
<comment type="similarity">
    <text evidence="3">Belongs to the transferase hexapeptide repeat family.</text>
</comment>
<evidence type="ECO:0000256" key="9">
    <source>
        <dbReference type="ARBA" id="ARBA00022737"/>
    </source>
</evidence>
<evidence type="ECO:0000256" key="6">
    <source>
        <dbReference type="ARBA" id="ARBA00022490"/>
    </source>
</evidence>
<evidence type="ECO:0000313" key="15">
    <source>
        <dbReference type="EMBL" id="GAM55372.1"/>
    </source>
</evidence>
<evidence type="ECO:0000313" key="16">
    <source>
        <dbReference type="Proteomes" id="UP000031671"/>
    </source>
</evidence>
<dbReference type="Gene3D" id="1.10.3130.10">
    <property type="entry name" value="serine acetyltransferase, domain 1"/>
    <property type="match status" value="1"/>
</dbReference>
<protein>
    <recommendedName>
        <fullName evidence="5">Serine acetyltransferase</fullName>
        <ecNumber evidence="4">2.3.1.30</ecNumber>
    </recommendedName>
</protein>
<keyword evidence="6" id="KW-0963">Cytoplasm</keyword>
<dbReference type="RefSeq" id="WP_261834191.1">
    <property type="nucleotide sequence ID" value="NZ_AP024881.1"/>
</dbReference>
<evidence type="ECO:0000256" key="10">
    <source>
        <dbReference type="ARBA" id="ARBA00023192"/>
    </source>
</evidence>
<accession>A0A0B8NST4</accession>
<evidence type="ECO:0000256" key="12">
    <source>
        <dbReference type="ARBA" id="ARBA00049486"/>
    </source>
</evidence>
<evidence type="ECO:0000256" key="7">
    <source>
        <dbReference type="ARBA" id="ARBA00022605"/>
    </source>
</evidence>
<evidence type="ECO:0000256" key="13">
    <source>
        <dbReference type="SAM" id="MobiDB-lite"/>
    </source>
</evidence>
<feature type="domain" description="Serine acetyltransferase N-terminal" evidence="14">
    <location>
        <begin position="9"/>
        <end position="113"/>
    </location>
</feature>
<reference evidence="15 16" key="2">
    <citation type="submission" date="2015-01" db="EMBL/GenBank/DDBJ databases">
        <authorList>
            <consortium name="NBRP consortium"/>
            <person name="Sawabe T."/>
            <person name="Meirelles P."/>
            <person name="Feng G."/>
            <person name="Sayaka M."/>
            <person name="Hattori M."/>
            <person name="Ohkuma M."/>
        </authorList>
    </citation>
    <scope>NUCLEOTIDE SEQUENCE [LARGE SCALE GENOMIC DNA]</scope>
    <source>
        <strain evidence="16">JCM 19231</strain>
    </source>
</reference>
<dbReference type="FunFam" id="1.10.3130.10:FF:000001">
    <property type="entry name" value="Acetyltransferase"/>
    <property type="match status" value="1"/>
</dbReference>
<dbReference type="UniPathway" id="UPA00136">
    <property type="reaction ID" value="UER00199"/>
</dbReference>
<evidence type="ECO:0000256" key="11">
    <source>
        <dbReference type="ARBA" id="ARBA00023315"/>
    </source>
</evidence>
<evidence type="ECO:0000256" key="8">
    <source>
        <dbReference type="ARBA" id="ARBA00022679"/>
    </source>
</evidence>
<dbReference type="InterPro" id="IPR018357">
    <property type="entry name" value="Hexapep_transf_CS"/>
</dbReference>
<keyword evidence="7" id="KW-0028">Amino-acid biosynthesis</keyword>
<feature type="compositionally biased region" description="Polar residues" evidence="13">
    <location>
        <begin position="258"/>
        <end position="267"/>
    </location>
</feature>
<sequence>MTECKPAQVWDCIVKEARKQADEEPMLASFYHATIINHDSFAASLSYILANKLRTASMSAMGVRDVIEEALAADPEITKSAAYDIYATVNRDPAVSMYSAPLLYLKGFHALQGYRIANWLWKQGRVALATYLQNQISVACQVDIHPAAKIGNGIMLDHATGIVIGETAVVENDVSILQDVTLGGTGKESGDRHPKIREGVMIGAGAKILGNIEVGEGAKIGSCSVVLQAVPPHTTVAGVPAKIVGRPQSDKPSEDMDQQFNGKSQSFIGGDGI</sequence>
<evidence type="ECO:0000256" key="1">
    <source>
        <dbReference type="ARBA" id="ARBA00004496"/>
    </source>
</evidence>
<dbReference type="EMBL" id="BBRZ01000013">
    <property type="protein sequence ID" value="GAM55372.1"/>
    <property type="molecule type" value="Genomic_DNA"/>
</dbReference>
<dbReference type="InterPro" id="IPR011004">
    <property type="entry name" value="Trimer_LpxA-like_sf"/>
</dbReference>
<dbReference type="InterPro" id="IPR042122">
    <property type="entry name" value="Ser_AcTrfase_N_sf"/>
</dbReference>
<dbReference type="InterPro" id="IPR053376">
    <property type="entry name" value="Serine_acetyltransferase"/>
</dbReference>
<dbReference type="FunFam" id="2.160.10.10:FF:000002">
    <property type="entry name" value="Serine acetyltransferase"/>
    <property type="match status" value="1"/>
</dbReference>
<dbReference type="NCBIfam" id="TIGR01172">
    <property type="entry name" value="cysE"/>
    <property type="match status" value="1"/>
</dbReference>
<dbReference type="GO" id="GO:0009001">
    <property type="term" value="F:serine O-acetyltransferase activity"/>
    <property type="evidence" value="ECO:0007669"/>
    <property type="project" value="UniProtKB-EC"/>
</dbReference>
<gene>
    <name evidence="15" type="ORF">JCM19231_5449</name>
</gene>
<dbReference type="NCBIfam" id="NF041874">
    <property type="entry name" value="EPS_EpsC"/>
    <property type="match status" value="1"/>
</dbReference>
<keyword evidence="8 15" id="KW-0808">Transferase</keyword>
<dbReference type="SUPFAM" id="SSF51161">
    <property type="entry name" value="Trimeric LpxA-like enzymes"/>
    <property type="match status" value="1"/>
</dbReference>